<gene>
    <name evidence="1" type="ORF">TPR58_19050</name>
</gene>
<organism evidence="1 2">
    <name type="scientific">Sphingomonas rustica</name>
    <dbReference type="NCBI Taxonomy" id="3103142"/>
    <lineage>
        <taxon>Bacteria</taxon>
        <taxon>Pseudomonadati</taxon>
        <taxon>Pseudomonadota</taxon>
        <taxon>Alphaproteobacteria</taxon>
        <taxon>Sphingomonadales</taxon>
        <taxon>Sphingomonadaceae</taxon>
        <taxon>Sphingomonas</taxon>
    </lineage>
</organism>
<sequence>MKLSLFPRRHGSVVVRQDKVPPNLYRPVSQACTQDQMIDPAYAYWCARIAEVPRMHRKQWEFCYILQVLARYGMLAPGLRGLGFGVGGEPLAAVFAARGASILATDLEPQRAAEEGWVDTAQHASGKEALNDRGLCDPATFDALVDFRFMDMNAIGSDLAGEFDFCWSACALEHLGSIRQGLEFIEHSVDCLKPGGLAVHTTEFNCESDDDTLDDASTVLFRKRDFLELANRLAAKGCHLAFNFELGEQPLDKHIDVAPYSVDNHLKLRIDQWVTTSFGIVVRKPLPRR</sequence>
<evidence type="ECO:0000313" key="1">
    <source>
        <dbReference type="EMBL" id="MEN3749279.1"/>
    </source>
</evidence>
<evidence type="ECO:0000313" key="2">
    <source>
        <dbReference type="Proteomes" id="UP001427805"/>
    </source>
</evidence>
<name>A0ABV0BCN0_9SPHN</name>
<evidence type="ECO:0008006" key="3">
    <source>
        <dbReference type="Google" id="ProtNLM"/>
    </source>
</evidence>
<dbReference type="InterPro" id="IPR029063">
    <property type="entry name" value="SAM-dependent_MTases_sf"/>
</dbReference>
<keyword evidence="2" id="KW-1185">Reference proteome</keyword>
<dbReference type="Proteomes" id="UP001427805">
    <property type="component" value="Unassembled WGS sequence"/>
</dbReference>
<proteinExistence type="predicted"/>
<dbReference type="SUPFAM" id="SSF53335">
    <property type="entry name" value="S-adenosyl-L-methionine-dependent methyltransferases"/>
    <property type="match status" value="1"/>
</dbReference>
<dbReference type="Gene3D" id="3.40.50.150">
    <property type="entry name" value="Vaccinia Virus protein VP39"/>
    <property type="match status" value="1"/>
</dbReference>
<protein>
    <recommendedName>
        <fullName evidence="3">Methyltransferase type 11 domain-containing protein</fullName>
    </recommendedName>
</protein>
<accession>A0ABV0BCN0</accession>
<comment type="caution">
    <text evidence="1">The sequence shown here is derived from an EMBL/GenBank/DDBJ whole genome shotgun (WGS) entry which is preliminary data.</text>
</comment>
<dbReference type="RefSeq" id="WP_346248322.1">
    <property type="nucleotide sequence ID" value="NZ_JBDIZK010000013.1"/>
</dbReference>
<reference evidence="1 2" key="1">
    <citation type="submission" date="2024-05" db="EMBL/GenBank/DDBJ databases">
        <title>Sphingomonas sp. HF-S3 16S ribosomal RNA gene Genome sequencing and assembly.</title>
        <authorList>
            <person name="Lee H."/>
        </authorList>
    </citation>
    <scope>NUCLEOTIDE SEQUENCE [LARGE SCALE GENOMIC DNA]</scope>
    <source>
        <strain evidence="1 2">HF-S3</strain>
    </source>
</reference>
<dbReference type="EMBL" id="JBDIZK010000013">
    <property type="protein sequence ID" value="MEN3749279.1"/>
    <property type="molecule type" value="Genomic_DNA"/>
</dbReference>